<keyword evidence="1" id="KW-0812">Transmembrane</keyword>
<name>A0ABW4QYH5_9BACT</name>
<organism evidence="2 3">
    <name type="scientific">Hymenobacter bucti</name>
    <dbReference type="NCBI Taxonomy" id="1844114"/>
    <lineage>
        <taxon>Bacteria</taxon>
        <taxon>Pseudomonadati</taxon>
        <taxon>Bacteroidota</taxon>
        <taxon>Cytophagia</taxon>
        <taxon>Cytophagales</taxon>
        <taxon>Hymenobacteraceae</taxon>
        <taxon>Hymenobacter</taxon>
    </lineage>
</organism>
<keyword evidence="1" id="KW-0472">Membrane</keyword>
<dbReference type="EMBL" id="JBHUFD010000018">
    <property type="protein sequence ID" value="MFD1874668.1"/>
    <property type="molecule type" value="Genomic_DNA"/>
</dbReference>
<evidence type="ECO:0000313" key="3">
    <source>
        <dbReference type="Proteomes" id="UP001597197"/>
    </source>
</evidence>
<feature type="transmembrane region" description="Helical" evidence="1">
    <location>
        <begin position="91"/>
        <end position="110"/>
    </location>
</feature>
<keyword evidence="1" id="KW-1133">Transmembrane helix</keyword>
<reference evidence="3" key="1">
    <citation type="journal article" date="2019" name="Int. J. Syst. Evol. Microbiol.">
        <title>The Global Catalogue of Microorganisms (GCM) 10K type strain sequencing project: providing services to taxonomists for standard genome sequencing and annotation.</title>
        <authorList>
            <consortium name="The Broad Institute Genomics Platform"/>
            <consortium name="The Broad Institute Genome Sequencing Center for Infectious Disease"/>
            <person name="Wu L."/>
            <person name="Ma J."/>
        </authorList>
    </citation>
    <scope>NUCLEOTIDE SEQUENCE [LARGE SCALE GENOMIC DNA]</scope>
    <source>
        <strain evidence="3">CGMCC 1.15795</strain>
    </source>
</reference>
<gene>
    <name evidence="2" type="ORF">ACFSDX_19680</name>
</gene>
<dbReference type="RefSeq" id="WP_382316669.1">
    <property type="nucleotide sequence ID" value="NZ_JBHUFD010000018.1"/>
</dbReference>
<evidence type="ECO:0000313" key="2">
    <source>
        <dbReference type="EMBL" id="MFD1874668.1"/>
    </source>
</evidence>
<sequence>MQPAHRSSAQSHLALLAACLLLAAYLPTWQKLWFVAESGHYGGSNVWVWLLLLGLYRRWRPARALTYVYLLLQLLVAGSILSYNITAGGPILGFALTGSLGLIGLLVLYYSSAIRRYLDGPLHTLL</sequence>
<comment type="caution">
    <text evidence="2">The sequence shown here is derived from an EMBL/GenBank/DDBJ whole genome shotgun (WGS) entry which is preliminary data.</text>
</comment>
<evidence type="ECO:0000256" key="1">
    <source>
        <dbReference type="SAM" id="Phobius"/>
    </source>
</evidence>
<keyword evidence="3" id="KW-1185">Reference proteome</keyword>
<feature type="transmembrane region" description="Helical" evidence="1">
    <location>
        <begin position="67"/>
        <end position="85"/>
    </location>
</feature>
<dbReference type="Proteomes" id="UP001597197">
    <property type="component" value="Unassembled WGS sequence"/>
</dbReference>
<dbReference type="PROSITE" id="PS51257">
    <property type="entry name" value="PROKAR_LIPOPROTEIN"/>
    <property type="match status" value="1"/>
</dbReference>
<protein>
    <submittedName>
        <fullName evidence="2">Uncharacterized protein</fullName>
    </submittedName>
</protein>
<accession>A0ABW4QYH5</accession>
<feature type="transmembrane region" description="Helical" evidence="1">
    <location>
        <begin position="38"/>
        <end position="55"/>
    </location>
</feature>
<proteinExistence type="predicted"/>